<dbReference type="AlphaFoldDB" id="A0A644TV54"/>
<sequence>MIGGNGHGVRAFFVEGLRIGQKRLGTFKAIGRQFPRLGGNGREFQASGFFPFLVGSHWQALGEKFLPGGDGFFQLFLEREGFDTIESHLVHDSVVFRF</sequence>
<reference evidence="1" key="1">
    <citation type="submission" date="2019-08" db="EMBL/GenBank/DDBJ databases">
        <authorList>
            <person name="Kucharzyk K."/>
            <person name="Murdoch R.W."/>
            <person name="Higgins S."/>
            <person name="Loffler F."/>
        </authorList>
    </citation>
    <scope>NUCLEOTIDE SEQUENCE</scope>
</reference>
<protein>
    <submittedName>
        <fullName evidence="1">Uncharacterized protein</fullName>
    </submittedName>
</protein>
<gene>
    <name evidence="1" type="ORF">SDC9_16640</name>
</gene>
<name>A0A644TV54_9ZZZZ</name>
<proteinExistence type="predicted"/>
<comment type="caution">
    <text evidence="1">The sequence shown here is derived from an EMBL/GenBank/DDBJ whole genome shotgun (WGS) entry which is preliminary data.</text>
</comment>
<dbReference type="EMBL" id="VSSQ01000055">
    <property type="protein sequence ID" value="MPL70878.1"/>
    <property type="molecule type" value="Genomic_DNA"/>
</dbReference>
<accession>A0A644TV54</accession>
<organism evidence="1">
    <name type="scientific">bioreactor metagenome</name>
    <dbReference type="NCBI Taxonomy" id="1076179"/>
    <lineage>
        <taxon>unclassified sequences</taxon>
        <taxon>metagenomes</taxon>
        <taxon>ecological metagenomes</taxon>
    </lineage>
</organism>
<evidence type="ECO:0000313" key="1">
    <source>
        <dbReference type="EMBL" id="MPL70878.1"/>
    </source>
</evidence>